<dbReference type="EC" id="2.7.8.7" evidence="8"/>
<dbReference type="Pfam" id="PF01648">
    <property type="entry name" value="ACPS"/>
    <property type="match status" value="1"/>
</dbReference>
<evidence type="ECO:0000256" key="1">
    <source>
        <dbReference type="ARBA" id="ARBA00022516"/>
    </source>
</evidence>
<gene>
    <name evidence="8 10" type="primary">acpS</name>
    <name evidence="10" type="ORF">BN997_02390</name>
</gene>
<keyword evidence="2 8" id="KW-0808">Transferase</keyword>
<comment type="subcellular location">
    <subcellularLocation>
        <location evidence="8">Cytoplasm</location>
    </subcellularLocation>
</comment>
<organism evidence="10 11">
    <name type="scientific">Oceanobacillus oncorhynchi</name>
    <dbReference type="NCBI Taxonomy" id="545501"/>
    <lineage>
        <taxon>Bacteria</taxon>
        <taxon>Bacillati</taxon>
        <taxon>Bacillota</taxon>
        <taxon>Bacilli</taxon>
        <taxon>Bacillales</taxon>
        <taxon>Bacillaceae</taxon>
        <taxon>Oceanobacillus</taxon>
    </lineage>
</organism>
<keyword evidence="11" id="KW-1185">Reference proteome</keyword>
<dbReference type="NCBIfam" id="TIGR00556">
    <property type="entry name" value="pantethn_trn"/>
    <property type="match status" value="1"/>
</dbReference>
<evidence type="ECO:0000256" key="3">
    <source>
        <dbReference type="ARBA" id="ARBA00022723"/>
    </source>
</evidence>
<dbReference type="RefSeq" id="WP_042532410.1">
    <property type="nucleotide sequence ID" value="NZ_CDGG01000001.1"/>
</dbReference>
<evidence type="ECO:0000313" key="10">
    <source>
        <dbReference type="EMBL" id="CEI82522.1"/>
    </source>
</evidence>
<dbReference type="SUPFAM" id="SSF56214">
    <property type="entry name" value="4'-phosphopantetheinyl transferase"/>
    <property type="match status" value="1"/>
</dbReference>
<dbReference type="InterPro" id="IPR037143">
    <property type="entry name" value="4-PPantetheinyl_Trfase_dom_sf"/>
</dbReference>
<protein>
    <recommendedName>
        <fullName evidence="8">Holo-[acyl-carrier-protein] synthase</fullName>
        <shortName evidence="8">Holo-ACP synthase</shortName>
        <ecNumber evidence="8">2.7.8.7</ecNumber>
    </recommendedName>
    <alternativeName>
        <fullName evidence="8">4'-phosphopantetheinyl transferase AcpS</fullName>
    </alternativeName>
</protein>
<feature type="binding site" evidence="8">
    <location>
        <position position="58"/>
    </location>
    <ligand>
        <name>Mg(2+)</name>
        <dbReference type="ChEBI" id="CHEBI:18420"/>
    </ligand>
</feature>
<feature type="binding site" evidence="8">
    <location>
        <position position="8"/>
    </location>
    <ligand>
        <name>Mg(2+)</name>
        <dbReference type="ChEBI" id="CHEBI:18420"/>
    </ligand>
</feature>
<evidence type="ECO:0000313" key="11">
    <source>
        <dbReference type="Proteomes" id="UP000040453"/>
    </source>
</evidence>
<dbReference type="InterPro" id="IPR004568">
    <property type="entry name" value="Ppantetheine-prot_Trfase_dom"/>
</dbReference>
<dbReference type="AlphaFoldDB" id="A0A0A1MSF6"/>
<evidence type="ECO:0000256" key="6">
    <source>
        <dbReference type="ARBA" id="ARBA00023098"/>
    </source>
</evidence>
<dbReference type="EMBL" id="CDGG01000001">
    <property type="protein sequence ID" value="CEI82522.1"/>
    <property type="molecule type" value="Genomic_DNA"/>
</dbReference>
<evidence type="ECO:0000256" key="7">
    <source>
        <dbReference type="ARBA" id="ARBA00023160"/>
    </source>
</evidence>
<dbReference type="GO" id="GO:0000287">
    <property type="term" value="F:magnesium ion binding"/>
    <property type="evidence" value="ECO:0007669"/>
    <property type="project" value="UniProtKB-UniRule"/>
</dbReference>
<keyword evidence="6 8" id="KW-0443">Lipid metabolism</keyword>
<sequence length="118" mass="13116">MILGIGVDIVELARIKRLLEKNNRFLERVLTSTEMEQAGQLALQRRVEYAAGRFAAKEALAKANGTGIGKLSFQQIEIRNHANGAPEMQAEGMEDISIHVSISHSREYAVAQVLLEER</sequence>
<reference evidence="10 11" key="1">
    <citation type="submission" date="2014-11" db="EMBL/GenBank/DDBJ databases">
        <authorList>
            <person name="Urmite Genomes Urmite Genomes"/>
        </authorList>
    </citation>
    <scope>NUCLEOTIDE SEQUENCE [LARGE SCALE GENOMIC DNA]</scope>
    <source>
        <strain evidence="10 11">Oc5</strain>
    </source>
</reference>
<dbReference type="HAMAP" id="MF_00101">
    <property type="entry name" value="AcpS"/>
    <property type="match status" value="1"/>
</dbReference>
<evidence type="ECO:0000256" key="5">
    <source>
        <dbReference type="ARBA" id="ARBA00022842"/>
    </source>
</evidence>
<keyword evidence="8" id="KW-0963">Cytoplasm</keyword>
<keyword evidence="1 8" id="KW-0444">Lipid biosynthesis</keyword>
<evidence type="ECO:0000256" key="2">
    <source>
        <dbReference type="ARBA" id="ARBA00022679"/>
    </source>
</evidence>
<evidence type="ECO:0000259" key="9">
    <source>
        <dbReference type="Pfam" id="PF01648"/>
    </source>
</evidence>
<keyword evidence="5 8" id="KW-0460">Magnesium</keyword>
<evidence type="ECO:0000256" key="4">
    <source>
        <dbReference type="ARBA" id="ARBA00022832"/>
    </source>
</evidence>
<dbReference type="NCBIfam" id="TIGR00516">
    <property type="entry name" value="acpS"/>
    <property type="match status" value="1"/>
</dbReference>
<evidence type="ECO:0000256" key="8">
    <source>
        <dbReference type="HAMAP-Rule" id="MF_00101"/>
    </source>
</evidence>
<comment type="cofactor">
    <cofactor evidence="8">
        <name>Mg(2+)</name>
        <dbReference type="ChEBI" id="CHEBI:18420"/>
    </cofactor>
</comment>
<keyword evidence="7 8" id="KW-0275">Fatty acid biosynthesis</keyword>
<keyword evidence="4 8" id="KW-0276">Fatty acid metabolism</keyword>
<comment type="function">
    <text evidence="8">Transfers the 4'-phosphopantetheine moiety from coenzyme A to a Ser of acyl-carrier-protein.</text>
</comment>
<dbReference type="GO" id="GO:0006633">
    <property type="term" value="P:fatty acid biosynthetic process"/>
    <property type="evidence" value="ECO:0007669"/>
    <property type="project" value="UniProtKB-UniRule"/>
</dbReference>
<accession>A0A0A1MSF6</accession>
<dbReference type="STRING" id="545501.BN997_02390"/>
<comment type="catalytic activity">
    <reaction evidence="8">
        <text>apo-[ACP] + CoA = holo-[ACP] + adenosine 3',5'-bisphosphate + H(+)</text>
        <dbReference type="Rhea" id="RHEA:12068"/>
        <dbReference type="Rhea" id="RHEA-COMP:9685"/>
        <dbReference type="Rhea" id="RHEA-COMP:9690"/>
        <dbReference type="ChEBI" id="CHEBI:15378"/>
        <dbReference type="ChEBI" id="CHEBI:29999"/>
        <dbReference type="ChEBI" id="CHEBI:57287"/>
        <dbReference type="ChEBI" id="CHEBI:58343"/>
        <dbReference type="ChEBI" id="CHEBI:64479"/>
        <dbReference type="EC" id="2.7.8.7"/>
    </reaction>
</comment>
<comment type="similarity">
    <text evidence="8">Belongs to the P-Pant transferase superfamily. AcpS family.</text>
</comment>
<dbReference type="Gene3D" id="3.90.470.20">
    <property type="entry name" value="4'-phosphopantetheinyl transferase domain"/>
    <property type="match status" value="1"/>
</dbReference>
<dbReference type="InterPro" id="IPR002582">
    <property type="entry name" value="ACPS"/>
</dbReference>
<dbReference type="GO" id="GO:0008897">
    <property type="term" value="F:holo-[acyl-carrier-protein] synthase activity"/>
    <property type="evidence" value="ECO:0007669"/>
    <property type="project" value="UniProtKB-UniRule"/>
</dbReference>
<proteinExistence type="inferred from homology"/>
<dbReference type="InterPro" id="IPR008278">
    <property type="entry name" value="4-PPantetheinyl_Trfase_dom"/>
</dbReference>
<dbReference type="GO" id="GO:0005737">
    <property type="term" value="C:cytoplasm"/>
    <property type="evidence" value="ECO:0007669"/>
    <property type="project" value="UniProtKB-SubCell"/>
</dbReference>
<keyword evidence="3 8" id="KW-0479">Metal-binding</keyword>
<feature type="domain" description="4'-phosphopantetheinyl transferase" evidence="9">
    <location>
        <begin position="4"/>
        <end position="112"/>
    </location>
</feature>
<dbReference type="OrthoDB" id="517356at2"/>
<name>A0A0A1MSF6_9BACI</name>
<dbReference type="Proteomes" id="UP000040453">
    <property type="component" value="Unassembled WGS sequence"/>
</dbReference>